<dbReference type="EMBL" id="AVCH01000213">
    <property type="protein sequence ID" value="KFN41804.1"/>
    <property type="molecule type" value="Genomic_DNA"/>
</dbReference>
<evidence type="ECO:0000256" key="9">
    <source>
        <dbReference type="ARBA" id="ARBA00023237"/>
    </source>
</evidence>
<sequence length="340" mass="36889">MSQAAMAQDFDDRWYVSGTVGQNFQDDDRNTDNALFGALGLGKFITPNWSVDVEANYQNPKNGNLWFSQYGASVDARYHFLREGKNWWPFVRMGVGVQKAEEEFNAFPSPNSPGQREDSFMAANLGAGIQADYDRYALRGELTGRFAFDDTSVVAPNSNSFGDILASMSVLVKLGDLPAPVVPEAPAPVEKTCADLDDDGDGVNNCDDKCPGSVAGQAIGPDGCPVPLTIDLKGVNFDFDKSTLRPDAVAILDEAVSILQKYPQLKVEVAGHTDSVGTEQYNQGLSERRAKAVYDFLIGKGIDAGRLVGPNGFGESRPIDTNDTSEGRARNRRTELNVQN</sequence>
<dbReference type="eggNOG" id="COG3637">
    <property type="taxonomic scope" value="Bacteria"/>
</dbReference>
<comment type="subcellular location">
    <subcellularLocation>
        <location evidence="1">Cell outer membrane</location>
        <topology evidence="1">Multi-pass membrane protein</topology>
    </subcellularLocation>
</comment>
<dbReference type="GO" id="GO:0005509">
    <property type="term" value="F:calcium ion binding"/>
    <property type="evidence" value="ECO:0007669"/>
    <property type="project" value="InterPro"/>
</dbReference>
<evidence type="ECO:0000256" key="3">
    <source>
        <dbReference type="ARBA" id="ARBA00022452"/>
    </source>
</evidence>
<dbReference type="Pfam" id="PF13505">
    <property type="entry name" value="OMP_b-brl"/>
    <property type="match status" value="1"/>
</dbReference>
<evidence type="ECO:0000256" key="10">
    <source>
        <dbReference type="PROSITE-ProRule" id="PRU00473"/>
    </source>
</evidence>
<keyword evidence="14" id="KW-1185">Reference proteome</keyword>
<keyword evidence="9" id="KW-0998">Cell outer membrane</keyword>
<evidence type="ECO:0000256" key="4">
    <source>
        <dbReference type="ARBA" id="ARBA00022692"/>
    </source>
</evidence>
<name>A0A091AS19_9GAMM</name>
<dbReference type="InterPro" id="IPR006665">
    <property type="entry name" value="OmpA-like"/>
</dbReference>
<keyword evidence="3" id="KW-1134">Transmembrane beta strand</keyword>
<dbReference type="Proteomes" id="UP000029392">
    <property type="component" value="Unassembled WGS sequence"/>
</dbReference>
<dbReference type="PANTHER" id="PTHR30329:SF21">
    <property type="entry name" value="LIPOPROTEIN YIAD-RELATED"/>
    <property type="match status" value="1"/>
</dbReference>
<feature type="region of interest" description="Disordered" evidence="11">
    <location>
        <begin position="309"/>
        <end position="340"/>
    </location>
</feature>
<keyword evidence="6" id="KW-0406">Ion transport</keyword>
<dbReference type="InterPro" id="IPR011250">
    <property type="entry name" value="OMP/PagP_B-barrel"/>
</dbReference>
<dbReference type="eggNOG" id="COG2885">
    <property type="taxonomic scope" value="Bacteria"/>
</dbReference>
<dbReference type="CDD" id="cd07185">
    <property type="entry name" value="OmpA_C-like"/>
    <property type="match status" value="1"/>
</dbReference>
<dbReference type="SUPFAM" id="SSF103647">
    <property type="entry name" value="TSP type-3 repeat"/>
    <property type="match status" value="1"/>
</dbReference>
<dbReference type="PRINTS" id="PR01021">
    <property type="entry name" value="OMPADOMAIN"/>
</dbReference>
<evidence type="ECO:0000256" key="8">
    <source>
        <dbReference type="ARBA" id="ARBA00023136"/>
    </source>
</evidence>
<dbReference type="Pfam" id="PF00691">
    <property type="entry name" value="OmpA"/>
    <property type="match status" value="1"/>
</dbReference>
<keyword evidence="4" id="KW-0812">Transmembrane</keyword>
<dbReference type="GO" id="GO:0015288">
    <property type="term" value="F:porin activity"/>
    <property type="evidence" value="ECO:0007669"/>
    <property type="project" value="UniProtKB-KW"/>
</dbReference>
<evidence type="ECO:0000313" key="13">
    <source>
        <dbReference type="EMBL" id="KFN41804.1"/>
    </source>
</evidence>
<dbReference type="Gene3D" id="2.40.160.20">
    <property type="match status" value="1"/>
</dbReference>
<evidence type="ECO:0000259" key="12">
    <source>
        <dbReference type="PROSITE" id="PS51123"/>
    </source>
</evidence>
<keyword evidence="7" id="KW-0626">Porin</keyword>
<dbReference type="Gene3D" id="3.30.1330.60">
    <property type="entry name" value="OmpA-like domain"/>
    <property type="match status" value="1"/>
</dbReference>
<dbReference type="SUPFAM" id="SSF56925">
    <property type="entry name" value="OMPA-like"/>
    <property type="match status" value="1"/>
</dbReference>
<keyword evidence="8 10" id="KW-0472">Membrane</keyword>
<dbReference type="InterPro" id="IPR028974">
    <property type="entry name" value="TSP_type-3_rpt"/>
</dbReference>
<evidence type="ECO:0000256" key="5">
    <source>
        <dbReference type="ARBA" id="ARBA00022729"/>
    </source>
</evidence>
<organism evidence="13 14">
    <name type="scientific">Arenimonas malthae CC-JY-1</name>
    <dbReference type="NCBI Taxonomy" id="1384054"/>
    <lineage>
        <taxon>Bacteria</taxon>
        <taxon>Pseudomonadati</taxon>
        <taxon>Pseudomonadota</taxon>
        <taxon>Gammaproteobacteria</taxon>
        <taxon>Lysobacterales</taxon>
        <taxon>Lysobacteraceae</taxon>
        <taxon>Arenimonas</taxon>
    </lineage>
</organism>
<dbReference type="SUPFAM" id="SSF103088">
    <property type="entry name" value="OmpA-like"/>
    <property type="match status" value="1"/>
</dbReference>
<evidence type="ECO:0000256" key="7">
    <source>
        <dbReference type="ARBA" id="ARBA00023114"/>
    </source>
</evidence>
<keyword evidence="2" id="KW-0813">Transport</keyword>
<evidence type="ECO:0000256" key="2">
    <source>
        <dbReference type="ARBA" id="ARBA00022448"/>
    </source>
</evidence>
<dbReference type="PROSITE" id="PS51123">
    <property type="entry name" value="OMPA_2"/>
    <property type="match status" value="1"/>
</dbReference>
<reference evidence="13 14" key="1">
    <citation type="submission" date="2013-09" db="EMBL/GenBank/DDBJ databases">
        <title>Genome sequencing of Arenimonas malthae.</title>
        <authorList>
            <person name="Chen F."/>
            <person name="Wang G."/>
        </authorList>
    </citation>
    <scope>NUCLEOTIDE SEQUENCE [LARGE SCALE GENOMIC DNA]</scope>
    <source>
        <strain evidence="13 14">CC-JY-1</strain>
    </source>
</reference>
<feature type="compositionally biased region" description="Basic and acidic residues" evidence="11">
    <location>
        <begin position="317"/>
        <end position="340"/>
    </location>
</feature>
<dbReference type="GO" id="GO:0006811">
    <property type="term" value="P:monoatomic ion transport"/>
    <property type="evidence" value="ECO:0007669"/>
    <property type="project" value="UniProtKB-KW"/>
</dbReference>
<feature type="domain" description="OmpA-like" evidence="12">
    <location>
        <begin position="226"/>
        <end position="340"/>
    </location>
</feature>
<keyword evidence="5" id="KW-0732">Signal</keyword>
<dbReference type="AlphaFoldDB" id="A0A091AS19"/>
<dbReference type="STRING" id="1384054.N790_03095"/>
<dbReference type="PANTHER" id="PTHR30329">
    <property type="entry name" value="STATOR ELEMENT OF FLAGELLAR MOTOR COMPLEX"/>
    <property type="match status" value="1"/>
</dbReference>
<dbReference type="InterPro" id="IPR027385">
    <property type="entry name" value="Beta-barrel_OMP"/>
</dbReference>
<dbReference type="PATRIC" id="fig|1384054.3.peg.2669"/>
<dbReference type="InterPro" id="IPR006664">
    <property type="entry name" value="OMP_bac"/>
</dbReference>
<dbReference type="GO" id="GO:0009279">
    <property type="term" value="C:cell outer membrane"/>
    <property type="evidence" value="ECO:0007669"/>
    <property type="project" value="UniProtKB-SubCell"/>
</dbReference>
<evidence type="ECO:0000313" key="14">
    <source>
        <dbReference type="Proteomes" id="UP000029392"/>
    </source>
</evidence>
<dbReference type="InterPro" id="IPR036737">
    <property type="entry name" value="OmpA-like_sf"/>
</dbReference>
<evidence type="ECO:0000256" key="1">
    <source>
        <dbReference type="ARBA" id="ARBA00004571"/>
    </source>
</evidence>
<dbReference type="GO" id="GO:0046930">
    <property type="term" value="C:pore complex"/>
    <property type="evidence" value="ECO:0007669"/>
    <property type="project" value="UniProtKB-KW"/>
</dbReference>
<proteinExistence type="predicted"/>
<gene>
    <name evidence="13" type="ORF">N790_03095</name>
</gene>
<evidence type="ECO:0000256" key="6">
    <source>
        <dbReference type="ARBA" id="ARBA00023065"/>
    </source>
</evidence>
<evidence type="ECO:0000256" key="11">
    <source>
        <dbReference type="SAM" id="MobiDB-lite"/>
    </source>
</evidence>
<dbReference type="InterPro" id="IPR050330">
    <property type="entry name" value="Bact_OuterMem_StrucFunc"/>
</dbReference>
<accession>A0A091AS19</accession>
<comment type="caution">
    <text evidence="13">The sequence shown here is derived from an EMBL/GenBank/DDBJ whole genome shotgun (WGS) entry which is preliminary data.</text>
</comment>
<protein>
    <recommendedName>
        <fullName evidence="12">OmpA-like domain-containing protein</fullName>
    </recommendedName>
</protein>